<protein>
    <submittedName>
        <fullName evidence="1">Uncharacterized protein</fullName>
    </submittedName>
</protein>
<comment type="caution">
    <text evidence="1">The sequence shown here is derived from an EMBL/GenBank/DDBJ whole genome shotgun (WGS) entry which is preliminary data.</text>
</comment>
<gene>
    <name evidence="1" type="ORF">EJB19_03455</name>
</gene>
<evidence type="ECO:0000313" key="1">
    <source>
        <dbReference type="EMBL" id="RVU89197.1"/>
    </source>
</evidence>
<dbReference type="RefSeq" id="WP_127821779.1">
    <property type="nucleotide sequence ID" value="NZ_RWGX02000014.1"/>
</dbReference>
<dbReference type="EMBL" id="RWGX01000003">
    <property type="protein sequence ID" value="RVU89197.1"/>
    <property type="molecule type" value="Genomic_DNA"/>
</dbReference>
<accession>A0AA94F5Q7</accession>
<proteinExistence type="predicted"/>
<sequence length="130" mass="15211">MIKYLLLFIFNLSIYGQKVIIGKSYKAQIAASCKQYNDGGGCMIYDYCTLTFNKTEVIVNFSSEEYCTPNNVVNKKSINEKHYSYRIKNNTIIIKNFNEYGNLYYKGNKLIGKKEMNYKEFVPLIFNKIE</sequence>
<dbReference type="AlphaFoldDB" id="A0AA94F5Q7"/>
<organism evidence="1">
    <name type="scientific">Flavobacterium columnare</name>
    <dbReference type="NCBI Taxonomy" id="996"/>
    <lineage>
        <taxon>Bacteria</taxon>
        <taxon>Pseudomonadati</taxon>
        <taxon>Bacteroidota</taxon>
        <taxon>Flavobacteriia</taxon>
        <taxon>Flavobacteriales</taxon>
        <taxon>Flavobacteriaceae</taxon>
        <taxon>Flavobacterium</taxon>
    </lineage>
</organism>
<reference evidence="1" key="1">
    <citation type="submission" date="2018-12" db="EMBL/GenBank/DDBJ databases">
        <title>Draft genome sequence of Flaovobacterium columnare BGFS27 isolated from channel catfish in Alabama.</title>
        <authorList>
            <person name="Cai W."/>
            <person name="Arias C."/>
        </authorList>
    </citation>
    <scope>NUCLEOTIDE SEQUENCE [LARGE SCALE GENOMIC DNA]</scope>
    <source>
        <strain evidence="1">BGFS27</strain>
    </source>
</reference>
<name>A0AA94F5Q7_9FLAO</name>